<dbReference type="RefSeq" id="WP_281463909.1">
    <property type="nucleotide sequence ID" value="NZ_CP124535.1"/>
</dbReference>
<dbReference type="Proteomes" id="UP001230978">
    <property type="component" value="Chromosome"/>
</dbReference>
<evidence type="ECO:0000313" key="1">
    <source>
        <dbReference type="EMBL" id="WGV14779.1"/>
    </source>
</evidence>
<protein>
    <submittedName>
        <fullName evidence="1">I78 family peptidase inhibitor</fullName>
    </submittedName>
</protein>
<sequence>MQSPKRLILAGLRQGGLSAAIGRVRLGVERGEGGRAMLRTSAAGVAMMVVLGVSGCVPAGADVAVEPVNQCGALDVQDLVGTPARELNTAQFNKPVRVIYPDMAVTMDYNPERLNFDVDRAGLIARVTCG</sequence>
<accession>A0ABY8Q290</accession>
<organism evidence="1 2">
    <name type="scientific">Fuscovulum ytuae</name>
    <dbReference type="NCBI Taxonomy" id="3042299"/>
    <lineage>
        <taxon>Bacteria</taxon>
        <taxon>Pseudomonadati</taxon>
        <taxon>Pseudomonadota</taxon>
        <taxon>Alphaproteobacteria</taxon>
        <taxon>Rhodobacterales</taxon>
        <taxon>Paracoccaceae</taxon>
        <taxon>Fuscovulum</taxon>
    </lineage>
</organism>
<dbReference type="EMBL" id="CP124535">
    <property type="protein sequence ID" value="WGV14779.1"/>
    <property type="molecule type" value="Genomic_DNA"/>
</dbReference>
<dbReference type="InterPro" id="IPR021719">
    <property type="entry name" value="Prot_inh_I78"/>
</dbReference>
<keyword evidence="2" id="KW-1185">Reference proteome</keyword>
<evidence type="ECO:0000313" key="2">
    <source>
        <dbReference type="Proteomes" id="UP001230978"/>
    </source>
</evidence>
<reference evidence="1 2" key="1">
    <citation type="submission" date="2023-04" db="EMBL/GenBank/DDBJ databases">
        <title>YMD61, complete Genome.</title>
        <authorList>
            <person name="Zhang J."/>
        </authorList>
    </citation>
    <scope>NUCLEOTIDE SEQUENCE [LARGE SCALE GENOMIC DNA]</scope>
    <source>
        <strain evidence="1 2">YMD61</strain>
    </source>
</reference>
<dbReference type="Pfam" id="PF11720">
    <property type="entry name" value="Inhibitor_I78"/>
    <property type="match status" value="1"/>
</dbReference>
<proteinExistence type="predicted"/>
<name>A0ABY8Q290_9RHOB</name>
<dbReference type="Gene3D" id="3.30.10.10">
    <property type="entry name" value="Trypsin Inhibitor V, subunit A"/>
    <property type="match status" value="1"/>
</dbReference>
<gene>
    <name evidence="1" type="ORF">QF092_10780</name>
</gene>